<evidence type="ECO:0008006" key="3">
    <source>
        <dbReference type="Google" id="ProtNLM"/>
    </source>
</evidence>
<dbReference type="EMBL" id="JADBEC010000002">
    <property type="protein sequence ID" value="MBE1507110.1"/>
    <property type="molecule type" value="Genomic_DNA"/>
</dbReference>
<organism evidence="1 2">
    <name type="scientific">Rhizobium viscosum</name>
    <name type="common">Arthrobacter viscosus</name>
    <dbReference type="NCBI Taxonomy" id="1673"/>
    <lineage>
        <taxon>Bacteria</taxon>
        <taxon>Pseudomonadati</taxon>
        <taxon>Pseudomonadota</taxon>
        <taxon>Alphaproteobacteria</taxon>
        <taxon>Hyphomicrobiales</taxon>
        <taxon>Rhizobiaceae</taxon>
        <taxon>Rhizobium/Agrobacterium group</taxon>
        <taxon>Rhizobium</taxon>
    </lineage>
</organism>
<dbReference type="Proteomes" id="UP000620262">
    <property type="component" value="Unassembled WGS sequence"/>
</dbReference>
<name>A0ABR9IV88_RHIVS</name>
<reference evidence="1 2" key="1">
    <citation type="submission" date="2020-10" db="EMBL/GenBank/DDBJ databases">
        <title>Sequencing the genomes of 1000 actinobacteria strains.</title>
        <authorList>
            <person name="Klenk H.-P."/>
        </authorList>
    </citation>
    <scope>NUCLEOTIDE SEQUENCE [LARGE SCALE GENOMIC DNA]</scope>
    <source>
        <strain evidence="1 2">DSM 7307</strain>
    </source>
</reference>
<dbReference type="Gene3D" id="3.90.550.10">
    <property type="entry name" value="Spore Coat Polysaccharide Biosynthesis Protein SpsA, Chain A"/>
    <property type="match status" value="1"/>
</dbReference>
<accession>A0ABR9IV88</accession>
<protein>
    <recommendedName>
        <fullName evidence="3">MobA-like NTP transferase domain-containing protein</fullName>
    </recommendedName>
</protein>
<dbReference type="SUPFAM" id="SSF53448">
    <property type="entry name" value="Nucleotide-diphospho-sugar transferases"/>
    <property type="match status" value="1"/>
</dbReference>
<evidence type="ECO:0000313" key="1">
    <source>
        <dbReference type="EMBL" id="MBE1507110.1"/>
    </source>
</evidence>
<gene>
    <name evidence="1" type="ORF">H4W29_004355</name>
</gene>
<dbReference type="RefSeq" id="WP_192730895.1">
    <property type="nucleotide sequence ID" value="NZ_BAAAVL010000004.1"/>
</dbReference>
<sequence length="247" mass="26334">MHDVGTSPGATAPLNIIIPMAGNDFERPDGSVKAEMPVGETTLLGATLEARPWWSGAAVPVFVLRDRPASRRYARETLLARYPTARIVWLSETTGGAAWSTAAGAALVAFPEAPVVVDLCDIMFASDANIAAIFAADPNLGGLALTFASRHPLYSYLRLGNDGRMLEAREKVVISENASAGVYAFRNIAVFHLALAHSLQNRARLSHNSLLFVCPMLNGVVAHGFDVRTLPAHDVFDVKIADATLAG</sequence>
<comment type="caution">
    <text evidence="1">The sequence shown here is derived from an EMBL/GenBank/DDBJ whole genome shotgun (WGS) entry which is preliminary data.</text>
</comment>
<dbReference type="InterPro" id="IPR029044">
    <property type="entry name" value="Nucleotide-diphossugar_trans"/>
</dbReference>
<keyword evidence="2" id="KW-1185">Reference proteome</keyword>
<proteinExistence type="predicted"/>
<evidence type="ECO:0000313" key="2">
    <source>
        <dbReference type="Proteomes" id="UP000620262"/>
    </source>
</evidence>